<feature type="non-terminal residue" evidence="1">
    <location>
        <position position="83"/>
    </location>
</feature>
<gene>
    <name evidence="1" type="ORF">NVV43_28060</name>
</gene>
<organism evidence="1 2">
    <name type="scientific">Escherichia marmotae</name>
    <dbReference type="NCBI Taxonomy" id="1499973"/>
    <lineage>
        <taxon>Bacteria</taxon>
        <taxon>Pseudomonadati</taxon>
        <taxon>Pseudomonadota</taxon>
        <taxon>Gammaproteobacteria</taxon>
        <taxon>Enterobacterales</taxon>
        <taxon>Enterobacteriaceae</taxon>
        <taxon>Escherichia</taxon>
    </lineage>
</organism>
<sequence length="83" mass="8843">AIAALDRALAIVPDNVETRALRSEYYVFWKADTRPLRQTIDAILAQGPGAIASAASSWFDCALAERDPAAAERALVALGDNPC</sequence>
<dbReference type="EMBL" id="JANPXH010001112">
    <property type="protein sequence ID" value="MCR6679321.1"/>
    <property type="molecule type" value="Genomic_DNA"/>
</dbReference>
<accession>A0AAW5N1U2</accession>
<dbReference type="Proteomes" id="UP001206878">
    <property type="component" value="Unassembled WGS sequence"/>
</dbReference>
<evidence type="ECO:0000313" key="2">
    <source>
        <dbReference type="Proteomes" id="UP001206878"/>
    </source>
</evidence>
<evidence type="ECO:0008006" key="3">
    <source>
        <dbReference type="Google" id="ProtNLM"/>
    </source>
</evidence>
<proteinExistence type="predicted"/>
<evidence type="ECO:0000313" key="1">
    <source>
        <dbReference type="EMBL" id="MCR6679321.1"/>
    </source>
</evidence>
<feature type="non-terminal residue" evidence="1">
    <location>
        <position position="1"/>
    </location>
</feature>
<comment type="caution">
    <text evidence="1">The sequence shown here is derived from an EMBL/GenBank/DDBJ whole genome shotgun (WGS) entry which is preliminary data.</text>
</comment>
<dbReference type="AlphaFoldDB" id="A0AAW5N1U2"/>
<protein>
    <recommendedName>
        <fullName evidence="3">Tetratricopeptide repeat protein</fullName>
    </recommendedName>
</protein>
<name>A0AAW5N1U2_9ESCH</name>
<reference evidence="1" key="1">
    <citation type="submission" date="2022-07" db="EMBL/GenBank/DDBJ databases">
        <title>Diversity of ethanolamine utilization by human commensal Escherichia coli.</title>
        <authorList>
            <person name="Jubelin G."/>
        </authorList>
    </citation>
    <scope>NUCLEOTIDE SEQUENCE</scope>
    <source>
        <strain evidence="1">S1</strain>
    </source>
</reference>